<dbReference type="CDD" id="cd00093">
    <property type="entry name" value="HTH_XRE"/>
    <property type="match status" value="1"/>
</dbReference>
<organism evidence="2 3">
    <name type="scientific">Agrococcus terreus</name>
    <dbReference type="NCBI Taxonomy" id="574649"/>
    <lineage>
        <taxon>Bacteria</taxon>
        <taxon>Bacillati</taxon>
        <taxon>Actinomycetota</taxon>
        <taxon>Actinomycetes</taxon>
        <taxon>Micrococcales</taxon>
        <taxon>Microbacteriaceae</taxon>
        <taxon>Agrococcus</taxon>
    </lineage>
</organism>
<dbReference type="RefSeq" id="WP_188717737.1">
    <property type="nucleotide sequence ID" value="NZ_BAABBD010000002.1"/>
</dbReference>
<evidence type="ECO:0000259" key="1">
    <source>
        <dbReference type="PROSITE" id="PS50943"/>
    </source>
</evidence>
<dbReference type="PANTHER" id="PTHR35010">
    <property type="entry name" value="BLL4672 PROTEIN-RELATED"/>
    <property type="match status" value="1"/>
</dbReference>
<name>A0ABQ2KN16_9MICO</name>
<dbReference type="SMART" id="SM00530">
    <property type="entry name" value="HTH_XRE"/>
    <property type="match status" value="1"/>
</dbReference>
<dbReference type="PROSITE" id="PS50943">
    <property type="entry name" value="HTH_CROC1"/>
    <property type="match status" value="1"/>
</dbReference>
<feature type="domain" description="HTH cro/C1-type" evidence="1">
    <location>
        <begin position="36"/>
        <end position="83"/>
    </location>
</feature>
<dbReference type="InterPro" id="IPR041413">
    <property type="entry name" value="MLTR_LBD"/>
</dbReference>
<dbReference type="InterPro" id="IPR010982">
    <property type="entry name" value="Lambda_DNA-bd_dom_sf"/>
</dbReference>
<reference evidence="3" key="1">
    <citation type="journal article" date="2019" name="Int. J. Syst. Evol. Microbiol.">
        <title>The Global Catalogue of Microorganisms (GCM) 10K type strain sequencing project: providing services to taxonomists for standard genome sequencing and annotation.</title>
        <authorList>
            <consortium name="The Broad Institute Genomics Platform"/>
            <consortium name="The Broad Institute Genome Sequencing Center for Infectious Disease"/>
            <person name="Wu L."/>
            <person name="Ma J."/>
        </authorList>
    </citation>
    <scope>NUCLEOTIDE SEQUENCE [LARGE SCALE GENOMIC DNA]</scope>
    <source>
        <strain evidence="3">CGMCC 1.6960</strain>
    </source>
</reference>
<protein>
    <submittedName>
        <fullName evidence="2">Transcriptional regulator</fullName>
    </submittedName>
</protein>
<dbReference type="SUPFAM" id="SSF47413">
    <property type="entry name" value="lambda repressor-like DNA-binding domains"/>
    <property type="match status" value="1"/>
</dbReference>
<dbReference type="Pfam" id="PF13560">
    <property type="entry name" value="HTH_31"/>
    <property type="match status" value="1"/>
</dbReference>
<accession>A0ABQ2KN16</accession>
<proteinExistence type="predicted"/>
<comment type="caution">
    <text evidence="2">The sequence shown here is derived from an EMBL/GenBank/DDBJ whole genome shotgun (WGS) entry which is preliminary data.</text>
</comment>
<sequence>MDNRAEVREFLVSRRARITPEQAGVETFGDRRRVTGLRREEVARLAGVSVDYFTRLERGNLGGVSDEVLDAIARALQLDDAEREHLFDLARASQASPRAQRRPLATEVRPEVRYLLDAITEAPAIVLNHRMDLVAGNELGHALHSPMYAGAERPVNISRFIFLDPRAKDFFSDWQRSADTNVAILRGEAGRNPHDAGLASLIGELSMRSEEFRTLWAAHDVRRHYAGMKRFVHPVVGELELHYLSVPLHGDRGMTLTTYPAVPGSASADALRLLASWAASEGVLARADPTAATKRRGAVAKG</sequence>
<dbReference type="PANTHER" id="PTHR35010:SF2">
    <property type="entry name" value="BLL4672 PROTEIN"/>
    <property type="match status" value="1"/>
</dbReference>
<dbReference type="InterPro" id="IPR001387">
    <property type="entry name" value="Cro/C1-type_HTH"/>
</dbReference>
<keyword evidence="3" id="KW-1185">Reference proteome</keyword>
<dbReference type="Gene3D" id="3.30.450.180">
    <property type="match status" value="1"/>
</dbReference>
<gene>
    <name evidence="2" type="ORF">GCM10010968_17000</name>
</gene>
<dbReference type="Pfam" id="PF17765">
    <property type="entry name" value="MLTR_LBD"/>
    <property type="match status" value="1"/>
</dbReference>
<evidence type="ECO:0000313" key="3">
    <source>
        <dbReference type="Proteomes" id="UP000626982"/>
    </source>
</evidence>
<dbReference type="Gene3D" id="1.10.260.40">
    <property type="entry name" value="lambda repressor-like DNA-binding domains"/>
    <property type="match status" value="1"/>
</dbReference>
<evidence type="ECO:0000313" key="2">
    <source>
        <dbReference type="EMBL" id="GGN84791.1"/>
    </source>
</evidence>
<dbReference type="EMBL" id="BMLM01000001">
    <property type="protein sequence ID" value="GGN84791.1"/>
    <property type="molecule type" value="Genomic_DNA"/>
</dbReference>
<dbReference type="Proteomes" id="UP000626982">
    <property type="component" value="Unassembled WGS sequence"/>
</dbReference>